<dbReference type="EMBL" id="JAEUBE010000158">
    <property type="protein sequence ID" value="KAH3668136.1"/>
    <property type="molecule type" value="Genomic_DNA"/>
</dbReference>
<proteinExistence type="predicted"/>
<protein>
    <submittedName>
        <fullName evidence="1">Uncharacterized protein</fullName>
    </submittedName>
</protein>
<comment type="caution">
    <text evidence="1">The sequence shown here is derived from an EMBL/GenBank/DDBJ whole genome shotgun (WGS) entry which is preliminary data.</text>
</comment>
<sequence length="204" mass="22113">MENRNGGIDVQLYSRSILGLSSCVDFPFSLDAGVGDELRTSCVFLSRSAGSPEIVASLIGTLNHLESAVGGAAVVTVEAMFDEDECRTCLCKFEFLQLFGAHMAVMDFVVENCLDRQDIFAVESGLDSALKQFDDENTPVPFGWHKEVVLANNLGNNRHRDLVPGLDTHLPAVNGQYSLTVLDNSLTGRTVVVGDCKFHDIGDV</sequence>
<name>A0A9P8T7N0_9ASCO</name>
<gene>
    <name evidence="1" type="ORF">OGAPHI_001890</name>
</gene>
<accession>A0A9P8T7N0</accession>
<evidence type="ECO:0000313" key="1">
    <source>
        <dbReference type="EMBL" id="KAH3668136.1"/>
    </source>
</evidence>
<evidence type="ECO:0000313" key="2">
    <source>
        <dbReference type="Proteomes" id="UP000769157"/>
    </source>
</evidence>
<dbReference type="Proteomes" id="UP000769157">
    <property type="component" value="Unassembled WGS sequence"/>
</dbReference>
<keyword evidence="2" id="KW-1185">Reference proteome</keyword>
<reference evidence="1" key="1">
    <citation type="journal article" date="2021" name="Open Biol.">
        <title>Shared evolutionary footprints suggest mitochondrial oxidative damage underlies multiple complex I losses in fungi.</title>
        <authorList>
            <person name="Schikora-Tamarit M.A."/>
            <person name="Marcet-Houben M."/>
            <person name="Nosek J."/>
            <person name="Gabaldon T."/>
        </authorList>
    </citation>
    <scope>NUCLEOTIDE SEQUENCE</scope>
    <source>
        <strain evidence="1">CBS6075</strain>
    </source>
</reference>
<organism evidence="1 2">
    <name type="scientific">Ogataea philodendri</name>
    <dbReference type="NCBI Taxonomy" id="1378263"/>
    <lineage>
        <taxon>Eukaryota</taxon>
        <taxon>Fungi</taxon>
        <taxon>Dikarya</taxon>
        <taxon>Ascomycota</taxon>
        <taxon>Saccharomycotina</taxon>
        <taxon>Pichiomycetes</taxon>
        <taxon>Pichiales</taxon>
        <taxon>Pichiaceae</taxon>
        <taxon>Ogataea</taxon>
    </lineage>
</organism>
<reference evidence="1" key="2">
    <citation type="submission" date="2021-01" db="EMBL/GenBank/DDBJ databases">
        <authorList>
            <person name="Schikora-Tamarit M.A."/>
        </authorList>
    </citation>
    <scope>NUCLEOTIDE SEQUENCE</scope>
    <source>
        <strain evidence="1">CBS6075</strain>
    </source>
</reference>
<dbReference type="AlphaFoldDB" id="A0A9P8T7N0"/>
<dbReference type="RefSeq" id="XP_046062550.1">
    <property type="nucleotide sequence ID" value="XM_046202700.1"/>
</dbReference>
<dbReference type="GeneID" id="70233857"/>